<feature type="compositionally biased region" description="Polar residues" evidence="1">
    <location>
        <begin position="339"/>
        <end position="353"/>
    </location>
</feature>
<evidence type="ECO:0000256" key="1">
    <source>
        <dbReference type="SAM" id="MobiDB-lite"/>
    </source>
</evidence>
<protein>
    <submittedName>
        <fullName evidence="2">Uncharacterized protein</fullName>
    </submittedName>
</protein>
<evidence type="ECO:0000313" key="2">
    <source>
        <dbReference type="EMBL" id="KAJ5090286.1"/>
    </source>
</evidence>
<dbReference type="EMBL" id="JAPQKI010000009">
    <property type="protein sequence ID" value="KAJ5090286.1"/>
    <property type="molecule type" value="Genomic_DNA"/>
</dbReference>
<evidence type="ECO:0000313" key="3">
    <source>
        <dbReference type="Proteomes" id="UP001149074"/>
    </source>
</evidence>
<feature type="compositionally biased region" description="Basic and acidic residues" evidence="1">
    <location>
        <begin position="174"/>
        <end position="184"/>
    </location>
</feature>
<feature type="region of interest" description="Disordered" evidence="1">
    <location>
        <begin position="1"/>
        <end position="47"/>
    </location>
</feature>
<organism evidence="2 3">
    <name type="scientific">Penicillium argentinense</name>
    <dbReference type="NCBI Taxonomy" id="1131581"/>
    <lineage>
        <taxon>Eukaryota</taxon>
        <taxon>Fungi</taxon>
        <taxon>Dikarya</taxon>
        <taxon>Ascomycota</taxon>
        <taxon>Pezizomycotina</taxon>
        <taxon>Eurotiomycetes</taxon>
        <taxon>Eurotiomycetidae</taxon>
        <taxon>Eurotiales</taxon>
        <taxon>Aspergillaceae</taxon>
        <taxon>Penicillium</taxon>
    </lineage>
</organism>
<reference evidence="2" key="1">
    <citation type="submission" date="2022-11" db="EMBL/GenBank/DDBJ databases">
        <authorList>
            <person name="Petersen C."/>
        </authorList>
    </citation>
    <scope>NUCLEOTIDE SEQUENCE</scope>
    <source>
        <strain evidence="2">IBT 30761</strain>
    </source>
</reference>
<feature type="region of interest" description="Disordered" evidence="1">
    <location>
        <begin position="277"/>
        <end position="300"/>
    </location>
</feature>
<keyword evidence="3" id="KW-1185">Reference proteome</keyword>
<reference evidence="2" key="2">
    <citation type="journal article" date="2023" name="IMA Fungus">
        <title>Comparative genomic study of the Penicillium genus elucidates a diverse pangenome and 15 lateral gene transfer events.</title>
        <authorList>
            <person name="Petersen C."/>
            <person name="Sorensen T."/>
            <person name="Nielsen M.R."/>
            <person name="Sondergaard T.E."/>
            <person name="Sorensen J.L."/>
            <person name="Fitzpatrick D.A."/>
            <person name="Frisvad J.C."/>
            <person name="Nielsen K.L."/>
        </authorList>
    </citation>
    <scope>NUCLEOTIDE SEQUENCE</scope>
    <source>
        <strain evidence="2">IBT 30761</strain>
    </source>
</reference>
<dbReference type="OrthoDB" id="4498420at2759"/>
<dbReference type="Proteomes" id="UP001149074">
    <property type="component" value="Unassembled WGS sequence"/>
</dbReference>
<sequence length="418" mass="46858">MVQAAEGSEQGVQRGEIQVSTSRKRAREPDMEDDGDTPRKGGHGKRLTTKEEVSLLGICNRHAGKFGRRSDICNWWKLVAEEFTKAHGRPYSWYSVRRKVELVTKQRMKFLDEQQQRQRDFSGQNPVEDVMNPEWCAALDAWIPVWQRWEEAEAKRIAKRDEMVMRKRSNPKNQDGRNKLKGPGERILNLGVPSFGPPDGMGLDTGNPFHEDMTIHPTVDNILSHSTPTLAHPPVAAPFETPSPLSNSLRLPPGFADMFSNPYPASQPSPIMPVPTNTGPAAPVTNANNTHSEPSNNNPVFNAVLETLGKLNKHLDAASGNGATDAHTSPVISALVQAASESNTQSGPPQENQEPQERDSSQNANSLEIGQIKEDLRKELREELRQEFERERAVWEEKFDSVQRTQEMILEMLRQEPT</sequence>
<dbReference type="GeneID" id="81360440"/>
<comment type="caution">
    <text evidence="2">The sequence shown here is derived from an EMBL/GenBank/DDBJ whole genome shotgun (WGS) entry which is preliminary data.</text>
</comment>
<gene>
    <name evidence="2" type="ORF">N7532_008970</name>
</gene>
<feature type="region of interest" description="Disordered" evidence="1">
    <location>
        <begin position="339"/>
        <end position="371"/>
    </location>
</feature>
<name>A0A9W9K2J5_9EURO</name>
<dbReference type="RefSeq" id="XP_056472267.1">
    <property type="nucleotide sequence ID" value="XM_056621461.1"/>
</dbReference>
<feature type="region of interest" description="Disordered" evidence="1">
    <location>
        <begin position="166"/>
        <end position="198"/>
    </location>
</feature>
<accession>A0A9W9K2J5</accession>
<proteinExistence type="predicted"/>
<dbReference type="AlphaFoldDB" id="A0A9W9K2J5"/>